<feature type="non-terminal residue" evidence="2">
    <location>
        <position position="1"/>
    </location>
</feature>
<dbReference type="AlphaFoldDB" id="A0A401RJX8"/>
<proteinExistence type="predicted"/>
<name>A0A401RJX8_CHIPU</name>
<keyword evidence="1" id="KW-0812">Transmembrane</keyword>
<reference evidence="2 3" key="1">
    <citation type="journal article" date="2018" name="Nat. Ecol. Evol.">
        <title>Shark genomes provide insights into elasmobranch evolution and the origin of vertebrates.</title>
        <authorList>
            <person name="Hara Y"/>
            <person name="Yamaguchi K"/>
            <person name="Onimaru K"/>
            <person name="Kadota M"/>
            <person name="Koyanagi M"/>
            <person name="Keeley SD"/>
            <person name="Tatsumi K"/>
            <person name="Tanaka K"/>
            <person name="Motone F"/>
            <person name="Kageyama Y"/>
            <person name="Nozu R"/>
            <person name="Adachi N"/>
            <person name="Nishimura O"/>
            <person name="Nakagawa R"/>
            <person name="Tanegashima C"/>
            <person name="Kiyatake I"/>
            <person name="Matsumoto R"/>
            <person name="Murakumo K"/>
            <person name="Nishida K"/>
            <person name="Terakita A"/>
            <person name="Kuratani S"/>
            <person name="Sato K"/>
            <person name="Hyodo S Kuraku.S."/>
        </authorList>
    </citation>
    <scope>NUCLEOTIDE SEQUENCE [LARGE SCALE GENOMIC DNA]</scope>
</reference>
<keyword evidence="1" id="KW-0472">Membrane</keyword>
<dbReference type="Proteomes" id="UP000287033">
    <property type="component" value="Unassembled WGS sequence"/>
</dbReference>
<comment type="caution">
    <text evidence="2">The sequence shown here is derived from an EMBL/GenBank/DDBJ whole genome shotgun (WGS) entry which is preliminary data.</text>
</comment>
<evidence type="ECO:0000313" key="3">
    <source>
        <dbReference type="Proteomes" id="UP000287033"/>
    </source>
</evidence>
<gene>
    <name evidence="2" type="ORF">chiPu_0020802</name>
</gene>
<protein>
    <submittedName>
        <fullName evidence="2">Uncharacterized protein</fullName>
    </submittedName>
</protein>
<keyword evidence="3" id="KW-1185">Reference proteome</keyword>
<dbReference type="EMBL" id="BEZZ01002960">
    <property type="protein sequence ID" value="GCC18462.1"/>
    <property type="molecule type" value="Genomic_DNA"/>
</dbReference>
<organism evidence="2 3">
    <name type="scientific">Chiloscyllium punctatum</name>
    <name type="common">Brownbanded bambooshark</name>
    <name type="synonym">Hemiscyllium punctatum</name>
    <dbReference type="NCBI Taxonomy" id="137246"/>
    <lineage>
        <taxon>Eukaryota</taxon>
        <taxon>Metazoa</taxon>
        <taxon>Chordata</taxon>
        <taxon>Craniata</taxon>
        <taxon>Vertebrata</taxon>
        <taxon>Chondrichthyes</taxon>
        <taxon>Elasmobranchii</taxon>
        <taxon>Galeomorphii</taxon>
        <taxon>Galeoidea</taxon>
        <taxon>Orectolobiformes</taxon>
        <taxon>Hemiscylliidae</taxon>
        <taxon>Chiloscyllium</taxon>
    </lineage>
</organism>
<sequence>RSLRVGLTYIVGVKRILLVASVTVLFIEGSTL</sequence>
<feature type="transmembrane region" description="Helical" evidence="1">
    <location>
        <begin position="7"/>
        <end position="27"/>
    </location>
</feature>
<evidence type="ECO:0000313" key="2">
    <source>
        <dbReference type="EMBL" id="GCC18462.1"/>
    </source>
</evidence>
<evidence type="ECO:0000256" key="1">
    <source>
        <dbReference type="SAM" id="Phobius"/>
    </source>
</evidence>
<accession>A0A401RJX8</accession>
<keyword evidence="1" id="KW-1133">Transmembrane helix</keyword>